<dbReference type="Proteomes" id="UP001241747">
    <property type="component" value="Unassembled WGS sequence"/>
</dbReference>
<comment type="caution">
    <text evidence="5">The sequence shown here is derived from an EMBL/GenBank/DDBJ whole genome shotgun (WGS) entry which is preliminary data.</text>
</comment>
<evidence type="ECO:0000256" key="1">
    <source>
        <dbReference type="ARBA" id="ARBA00022737"/>
    </source>
</evidence>
<dbReference type="PANTHER" id="PTHR45586:SF1">
    <property type="entry name" value="LIPOPOLYSACCHARIDE ASSEMBLY PROTEIN B"/>
    <property type="match status" value="1"/>
</dbReference>
<evidence type="ECO:0000256" key="4">
    <source>
        <dbReference type="SAM" id="MobiDB-lite"/>
    </source>
</evidence>
<gene>
    <name evidence="5" type="ORF">QOZ94_002369</name>
</gene>
<evidence type="ECO:0000313" key="6">
    <source>
        <dbReference type="Proteomes" id="UP001241747"/>
    </source>
</evidence>
<dbReference type="SUPFAM" id="SSF48452">
    <property type="entry name" value="TPR-like"/>
    <property type="match status" value="2"/>
</dbReference>
<keyword evidence="1" id="KW-0677">Repeat</keyword>
<accession>A0ABU0LEQ6</accession>
<dbReference type="RefSeq" id="WP_237343974.1">
    <property type="nucleotide sequence ID" value="NZ_JABWGX010000002.1"/>
</dbReference>
<dbReference type="SUPFAM" id="SSF53756">
    <property type="entry name" value="UDP-Glycosyltransferase/glycogen phosphorylase"/>
    <property type="match status" value="1"/>
</dbReference>
<protein>
    <submittedName>
        <fullName evidence="5">Tetratricopeptide (TPR) repeat protein</fullName>
    </submittedName>
</protein>
<feature type="region of interest" description="Disordered" evidence="4">
    <location>
        <begin position="597"/>
        <end position="620"/>
    </location>
</feature>
<dbReference type="InterPro" id="IPR019734">
    <property type="entry name" value="TPR_rpt"/>
</dbReference>
<dbReference type="InterPro" id="IPR051012">
    <property type="entry name" value="CellSynth/LPSAsmb/PSIAsmb"/>
</dbReference>
<name>A0ABU0LEQ6_XANAG</name>
<feature type="repeat" description="TPR" evidence="3">
    <location>
        <begin position="76"/>
        <end position="109"/>
    </location>
</feature>
<dbReference type="SMART" id="SM00028">
    <property type="entry name" value="TPR"/>
    <property type="match status" value="6"/>
</dbReference>
<dbReference type="Pfam" id="PF14559">
    <property type="entry name" value="TPR_19"/>
    <property type="match status" value="2"/>
</dbReference>
<organism evidence="5 6">
    <name type="scientific">Xanthobacter agilis</name>
    <dbReference type="NCBI Taxonomy" id="47492"/>
    <lineage>
        <taxon>Bacteria</taxon>
        <taxon>Pseudomonadati</taxon>
        <taxon>Pseudomonadota</taxon>
        <taxon>Alphaproteobacteria</taxon>
        <taxon>Hyphomicrobiales</taxon>
        <taxon>Xanthobacteraceae</taxon>
        <taxon>Xanthobacter</taxon>
    </lineage>
</organism>
<dbReference type="Gene3D" id="1.25.40.10">
    <property type="entry name" value="Tetratricopeptide repeat domain"/>
    <property type="match status" value="1"/>
</dbReference>
<dbReference type="PANTHER" id="PTHR45586">
    <property type="entry name" value="TPR REPEAT-CONTAINING PROTEIN PA4667"/>
    <property type="match status" value="1"/>
</dbReference>
<sequence>MERMVIDPPGALEAARRFLSAAQIDAADVLIDEVLAVVPGHVDALSLRGVSLLARGAGDAAFELLGALASHRPDRADIVANLGAAHRLAGRNEEARFCLERAVALEPDGAGHRQALAAVLLAAGDGAGVRAQAEALLDLGRRQGRAEVMAKGHALAGRLALLEGAPLAAARALRAALALRPGDGEDLTLLSDVLARLQNRDEALELARQLYLLGPTDPAAALLLARRLAEMNRWAEAERHLRRIVATAPHHVEANHLLATRLTLMGEGAQALALFGALLRRAPSDAELLVRMAMLVRLNGDLEKALSFVEIAARQVPGAVSAPALREELLLALGRMDEAWPPPAEALPTPAVTVPLGMAAAEALALARFAARLAPAGGRMACHAEPELLPLLAGVVGLAPTPAPAPREAVPLSDLPVRVPMPRGGDGDGRPTIPYLAVEVGRNAAWGHGLADFPRPLVGLVWDEAAPGLTLEALVAALGGRPAGGGTWVSLVFDGARRQLAAHPEIVDAGAHFADARDLVAAVAQLDLTVGVDSLALHVAGALGREGIVAVPPHLPWTWAHRGGTALWYPTLRVARQPVPGRWDEALAEVAAVVAARETPERQAPPPTATLEDLAQEDAG</sequence>
<evidence type="ECO:0000256" key="3">
    <source>
        <dbReference type="PROSITE-ProRule" id="PRU00339"/>
    </source>
</evidence>
<reference evidence="5 6" key="1">
    <citation type="submission" date="2023-07" db="EMBL/GenBank/DDBJ databases">
        <title>Genomic Encyclopedia of Type Strains, Phase IV (KMG-IV): sequencing the most valuable type-strain genomes for metagenomic binning, comparative biology and taxonomic classification.</title>
        <authorList>
            <person name="Goeker M."/>
        </authorList>
    </citation>
    <scope>NUCLEOTIDE SEQUENCE [LARGE SCALE GENOMIC DNA]</scope>
    <source>
        <strain evidence="5 6">DSM 3770</strain>
    </source>
</reference>
<evidence type="ECO:0000256" key="2">
    <source>
        <dbReference type="ARBA" id="ARBA00022803"/>
    </source>
</evidence>
<dbReference type="InterPro" id="IPR011990">
    <property type="entry name" value="TPR-like_helical_dom_sf"/>
</dbReference>
<dbReference type="PROSITE" id="PS50005">
    <property type="entry name" value="TPR"/>
    <property type="match status" value="1"/>
</dbReference>
<evidence type="ECO:0000313" key="5">
    <source>
        <dbReference type="EMBL" id="MDQ0505573.1"/>
    </source>
</evidence>
<keyword evidence="2 3" id="KW-0802">TPR repeat</keyword>
<keyword evidence="6" id="KW-1185">Reference proteome</keyword>
<dbReference type="Gene3D" id="3.40.50.2000">
    <property type="entry name" value="Glycogen Phosphorylase B"/>
    <property type="match status" value="1"/>
</dbReference>
<proteinExistence type="predicted"/>
<dbReference type="EMBL" id="JAUSVY010000004">
    <property type="protein sequence ID" value="MDQ0505573.1"/>
    <property type="molecule type" value="Genomic_DNA"/>
</dbReference>